<evidence type="ECO:0008006" key="4">
    <source>
        <dbReference type="Google" id="ProtNLM"/>
    </source>
</evidence>
<evidence type="ECO:0000313" key="2">
    <source>
        <dbReference type="EMBL" id="KLU65890.1"/>
    </source>
</evidence>
<feature type="compositionally biased region" description="Polar residues" evidence="1">
    <location>
        <begin position="9"/>
        <end position="22"/>
    </location>
</feature>
<name>A0A0J1FQW4_9FIRM</name>
<organism evidence="2 3">
    <name type="scientific">Desulfosporosinus acididurans</name>
    <dbReference type="NCBI Taxonomy" id="476652"/>
    <lineage>
        <taxon>Bacteria</taxon>
        <taxon>Bacillati</taxon>
        <taxon>Bacillota</taxon>
        <taxon>Clostridia</taxon>
        <taxon>Eubacteriales</taxon>
        <taxon>Desulfitobacteriaceae</taxon>
        <taxon>Desulfosporosinus</taxon>
    </lineage>
</organism>
<dbReference type="AlphaFoldDB" id="A0A0J1FQW4"/>
<keyword evidence="3" id="KW-1185">Reference proteome</keyword>
<dbReference type="STRING" id="476652.DEAC_c19260"/>
<dbReference type="SUPFAM" id="SSF158397">
    <property type="entry name" value="TM1646-like"/>
    <property type="match status" value="1"/>
</dbReference>
<gene>
    <name evidence="2" type="ORF">DEAC_c19260</name>
</gene>
<reference evidence="2 3" key="1">
    <citation type="submission" date="2015-06" db="EMBL/GenBank/DDBJ databases">
        <title>Draft genome of the moderately acidophilic sulfate reducer Candidatus Desulfosporosinus acididurans strain M1.</title>
        <authorList>
            <person name="Poehlein A."/>
            <person name="Petzsch P."/>
            <person name="Johnson B.D."/>
            <person name="Schloemann M."/>
            <person name="Daniel R."/>
            <person name="Muehling M."/>
        </authorList>
    </citation>
    <scope>NUCLEOTIDE SEQUENCE [LARGE SCALE GENOMIC DNA]</scope>
    <source>
        <strain evidence="2 3">M1</strain>
    </source>
</reference>
<proteinExistence type="predicted"/>
<dbReference type="InterPro" id="IPR005585">
    <property type="entry name" value="DUF327"/>
</dbReference>
<dbReference type="EMBL" id="LDZY01000006">
    <property type="protein sequence ID" value="KLU65890.1"/>
    <property type="molecule type" value="Genomic_DNA"/>
</dbReference>
<dbReference type="InterPro" id="IPR024042">
    <property type="entry name" value="TM1646-like_dom_sf"/>
</dbReference>
<dbReference type="Proteomes" id="UP000036356">
    <property type="component" value="Unassembled WGS sequence"/>
</dbReference>
<dbReference type="Pfam" id="PF03885">
    <property type="entry name" value="DUF327"/>
    <property type="match status" value="1"/>
</dbReference>
<protein>
    <recommendedName>
        <fullName evidence="4">DUF327 domain-containing protein</fullName>
    </recommendedName>
</protein>
<dbReference type="RefSeq" id="WP_047809817.1">
    <property type="nucleotide sequence ID" value="NZ_LDZY01000006.1"/>
</dbReference>
<evidence type="ECO:0000313" key="3">
    <source>
        <dbReference type="Proteomes" id="UP000036356"/>
    </source>
</evidence>
<comment type="caution">
    <text evidence="2">The sequence shown here is derived from an EMBL/GenBank/DDBJ whole genome shotgun (WGS) entry which is preliminary data.</text>
</comment>
<dbReference type="Gene3D" id="1.20.120.490">
    <property type="entry name" value="Hypothetical protein TM1646-like domain"/>
    <property type="match status" value="1"/>
</dbReference>
<evidence type="ECO:0000256" key="1">
    <source>
        <dbReference type="SAM" id="MobiDB-lite"/>
    </source>
</evidence>
<feature type="region of interest" description="Disordered" evidence="1">
    <location>
        <begin position="1"/>
        <end position="22"/>
    </location>
</feature>
<dbReference type="PATRIC" id="fig|476652.3.peg.1993"/>
<sequence>MAIRIETPAQASSSTIDSQNSSERTVDFKGVLTQTQNIQKTELQAFLERLETQGKKLAQSLSIRDLKDFRDMVKSFLRSTFGQSRKMQEESSWDFHGRPKIMARISKIDHALEDLGKQLLDQQAKPLEVLTKIDEIRGLIVDLFA</sequence>
<accession>A0A0J1FQW4</accession>